<evidence type="ECO:0000256" key="2">
    <source>
        <dbReference type="ARBA" id="ARBA00007809"/>
    </source>
</evidence>
<evidence type="ECO:0000256" key="4">
    <source>
        <dbReference type="ARBA" id="ARBA00022597"/>
    </source>
</evidence>
<dbReference type="PANTHER" id="PTHR10791">
    <property type="entry name" value="RAG1-ACTIVATING PROTEIN 1"/>
    <property type="match status" value="1"/>
</dbReference>
<reference evidence="10 11" key="1">
    <citation type="submission" date="2022-03" db="EMBL/GenBank/DDBJ databases">
        <authorList>
            <person name="Nunn A."/>
            <person name="Chopra R."/>
            <person name="Nunn A."/>
            <person name="Contreras Garrido A."/>
        </authorList>
    </citation>
    <scope>NUCLEOTIDE SEQUENCE [LARGE SCALE GENOMIC DNA]</scope>
</reference>
<keyword evidence="7 9" id="KW-1133">Transmembrane helix</keyword>
<evidence type="ECO:0000256" key="1">
    <source>
        <dbReference type="ARBA" id="ARBA00004127"/>
    </source>
</evidence>
<gene>
    <name evidence="10" type="ORF">TAV2_LOCUS21688</name>
</gene>
<evidence type="ECO:0000256" key="6">
    <source>
        <dbReference type="ARBA" id="ARBA00022737"/>
    </source>
</evidence>
<dbReference type="Proteomes" id="UP000836841">
    <property type="component" value="Chromosome 6"/>
</dbReference>
<evidence type="ECO:0000256" key="5">
    <source>
        <dbReference type="ARBA" id="ARBA00022692"/>
    </source>
</evidence>
<feature type="transmembrane region" description="Helical" evidence="9">
    <location>
        <begin position="6"/>
        <end position="29"/>
    </location>
</feature>
<dbReference type="GO" id="GO:0051119">
    <property type="term" value="F:sugar transmembrane transporter activity"/>
    <property type="evidence" value="ECO:0007669"/>
    <property type="project" value="InterPro"/>
</dbReference>
<dbReference type="GO" id="GO:0005886">
    <property type="term" value="C:plasma membrane"/>
    <property type="evidence" value="ECO:0007669"/>
    <property type="project" value="UniProtKB-SubCell"/>
</dbReference>
<keyword evidence="5 9" id="KW-0812">Transmembrane</keyword>
<dbReference type="GO" id="GO:0051260">
    <property type="term" value="P:protein homooligomerization"/>
    <property type="evidence" value="ECO:0007669"/>
    <property type="project" value="UniProtKB-ARBA"/>
</dbReference>
<feature type="transmembrane region" description="Helical" evidence="9">
    <location>
        <begin position="134"/>
        <end position="154"/>
    </location>
</feature>
<dbReference type="FunFam" id="1.20.1280.290:FF:000002">
    <property type="entry name" value="Bidirectional sugar transporter SWEET"/>
    <property type="match status" value="1"/>
</dbReference>
<accession>A0AAU9SU02</accession>
<keyword evidence="8 9" id="KW-0472">Membrane</keyword>
<evidence type="ECO:0000256" key="8">
    <source>
        <dbReference type="ARBA" id="ARBA00023136"/>
    </source>
</evidence>
<sequence>MGGDKLRLFVGILGNGASLLLYTAPILTFSRVFKKKSTEEFSCFPYVMTLFNCLIYTWYGLPIVSHLWENLPLVTINGVGILLESIFIFIYFCYASTKEKIKVGVIFVPVIVVFGLTTAISAVVFDDHRHRKSFVGSVGLVASVSMYGSPLIVMKKVIETKSVEYMPFYLSFFSFLASSLWMAYGLLSHDLFLASPNMVGTPLGILQLILYFKYKNNKEAPITTTMVMSKHDDEKNKSTLELVADVDDDHGDANVKNFNNAC</sequence>
<comment type="similarity">
    <text evidence="2 9">Belongs to the SWEET sugar transporter family.</text>
</comment>
<feature type="transmembrane region" description="Helical" evidence="9">
    <location>
        <begin position="41"/>
        <end position="59"/>
    </location>
</feature>
<dbReference type="InterPro" id="IPR047664">
    <property type="entry name" value="SWEET"/>
</dbReference>
<dbReference type="EMBL" id="OU466862">
    <property type="protein sequence ID" value="CAH2070146.1"/>
    <property type="molecule type" value="Genomic_DNA"/>
</dbReference>
<feature type="transmembrane region" description="Helical" evidence="9">
    <location>
        <begin position="193"/>
        <end position="212"/>
    </location>
</feature>
<dbReference type="FunFam" id="1.20.1280.290:FF:000001">
    <property type="entry name" value="Bidirectional sugar transporter SWEET"/>
    <property type="match status" value="1"/>
</dbReference>
<proteinExistence type="inferred from homology"/>
<dbReference type="AlphaFoldDB" id="A0AAU9SU02"/>
<feature type="transmembrane region" description="Helical" evidence="9">
    <location>
        <begin position="166"/>
        <end position="187"/>
    </location>
</feature>
<dbReference type="Pfam" id="PF03083">
    <property type="entry name" value="MtN3_slv"/>
    <property type="match status" value="2"/>
</dbReference>
<evidence type="ECO:0000256" key="7">
    <source>
        <dbReference type="ARBA" id="ARBA00022989"/>
    </source>
</evidence>
<keyword evidence="3 9" id="KW-0813">Transport</keyword>
<dbReference type="Gene3D" id="1.20.1280.290">
    <property type="match status" value="2"/>
</dbReference>
<dbReference type="InterPro" id="IPR004316">
    <property type="entry name" value="SWEET_rpt"/>
</dbReference>
<protein>
    <recommendedName>
        <fullName evidence="9">Bidirectional sugar transporter SWEET</fullName>
    </recommendedName>
</protein>
<comment type="function">
    <text evidence="9">Mediates both low-affinity uptake and efflux of sugar across the membrane.</text>
</comment>
<dbReference type="PANTHER" id="PTHR10791:SF28">
    <property type="entry name" value="BIDIRECTIONAL SUGAR TRANSPORTER SWEET3"/>
    <property type="match status" value="1"/>
</dbReference>
<feature type="transmembrane region" description="Helical" evidence="9">
    <location>
        <begin position="101"/>
        <end position="122"/>
    </location>
</feature>
<evidence type="ECO:0000313" key="11">
    <source>
        <dbReference type="Proteomes" id="UP000836841"/>
    </source>
</evidence>
<keyword evidence="6" id="KW-0677">Repeat</keyword>
<evidence type="ECO:0000256" key="9">
    <source>
        <dbReference type="RuleBase" id="RU910715"/>
    </source>
</evidence>
<dbReference type="GO" id="GO:0012505">
    <property type="term" value="C:endomembrane system"/>
    <property type="evidence" value="ECO:0007669"/>
    <property type="project" value="UniProtKB-SubCell"/>
</dbReference>
<keyword evidence="11" id="KW-1185">Reference proteome</keyword>
<name>A0AAU9SU02_THLAR</name>
<evidence type="ECO:0000256" key="3">
    <source>
        <dbReference type="ARBA" id="ARBA00022448"/>
    </source>
</evidence>
<comment type="subcellular location">
    <subcellularLocation>
        <location evidence="9">Cell membrane</location>
        <topology evidence="9">Multi-pass membrane protein</topology>
    </subcellularLocation>
    <subcellularLocation>
        <location evidence="1">Endomembrane system</location>
        <topology evidence="1">Multi-pass membrane protein</topology>
    </subcellularLocation>
</comment>
<organism evidence="10 11">
    <name type="scientific">Thlaspi arvense</name>
    <name type="common">Field penny-cress</name>
    <dbReference type="NCBI Taxonomy" id="13288"/>
    <lineage>
        <taxon>Eukaryota</taxon>
        <taxon>Viridiplantae</taxon>
        <taxon>Streptophyta</taxon>
        <taxon>Embryophyta</taxon>
        <taxon>Tracheophyta</taxon>
        <taxon>Spermatophyta</taxon>
        <taxon>Magnoliopsida</taxon>
        <taxon>eudicotyledons</taxon>
        <taxon>Gunneridae</taxon>
        <taxon>Pentapetalae</taxon>
        <taxon>rosids</taxon>
        <taxon>malvids</taxon>
        <taxon>Brassicales</taxon>
        <taxon>Brassicaceae</taxon>
        <taxon>Thlaspideae</taxon>
        <taxon>Thlaspi</taxon>
    </lineage>
</organism>
<feature type="transmembrane region" description="Helical" evidence="9">
    <location>
        <begin position="71"/>
        <end position="94"/>
    </location>
</feature>
<keyword evidence="4 9" id="KW-0762">Sugar transport</keyword>
<evidence type="ECO:0000313" key="10">
    <source>
        <dbReference type="EMBL" id="CAH2070146.1"/>
    </source>
</evidence>